<sequence>MQSYKKHLFTDIKTKGKNKILLFPDHSEEKNQLPDRVRSDN</sequence>
<accession>U2DNW3</accession>
<reference evidence="1 2" key="1">
    <citation type="submission" date="2013-08" db="EMBL/GenBank/DDBJ databases">
        <authorList>
            <person name="Weinstock G."/>
            <person name="Sodergren E."/>
            <person name="Wylie T."/>
            <person name="Fulton L."/>
            <person name="Fulton R."/>
            <person name="Fronick C."/>
            <person name="O'Laughlin M."/>
            <person name="Godfrey J."/>
            <person name="Miner T."/>
            <person name="Herter B."/>
            <person name="Appelbaum E."/>
            <person name="Cordes M."/>
            <person name="Lek S."/>
            <person name="Wollam A."/>
            <person name="Pepin K.H."/>
            <person name="Palsikar V.B."/>
            <person name="Mitreva M."/>
            <person name="Wilson R.K."/>
        </authorList>
    </citation>
    <scope>NUCLEOTIDE SEQUENCE [LARGE SCALE GENOMIC DNA]</scope>
    <source>
        <strain evidence="1 2">F0041</strain>
    </source>
</reference>
<protein>
    <submittedName>
        <fullName evidence="1">Uncharacterized protein</fullName>
    </submittedName>
</protein>
<proteinExistence type="predicted"/>
<evidence type="ECO:0000313" key="2">
    <source>
        <dbReference type="Proteomes" id="UP000016496"/>
    </source>
</evidence>
<dbReference type="Proteomes" id="UP000016496">
    <property type="component" value="Unassembled WGS sequence"/>
</dbReference>
<evidence type="ECO:0000313" key="1">
    <source>
        <dbReference type="EMBL" id="ERI81391.1"/>
    </source>
</evidence>
<comment type="caution">
    <text evidence="1">The sequence shown here is derived from an EMBL/GenBank/DDBJ whole genome shotgun (WGS) entry which is preliminary data.</text>
</comment>
<dbReference type="HOGENOM" id="CLU_3265948_0_0_10"/>
<dbReference type="EMBL" id="AWSV01000163">
    <property type="protein sequence ID" value="ERI81391.1"/>
    <property type="molecule type" value="Genomic_DNA"/>
</dbReference>
<gene>
    <name evidence="1" type="ORF">HMPREF1981_03252</name>
</gene>
<name>U2DNW3_9BACE</name>
<dbReference type="PATRIC" id="fig|1321819.3.peg.3000"/>
<organism evidence="1 2">
    <name type="scientific">Bacteroides pyogenes F0041</name>
    <dbReference type="NCBI Taxonomy" id="1321819"/>
    <lineage>
        <taxon>Bacteria</taxon>
        <taxon>Pseudomonadati</taxon>
        <taxon>Bacteroidota</taxon>
        <taxon>Bacteroidia</taxon>
        <taxon>Bacteroidales</taxon>
        <taxon>Bacteroidaceae</taxon>
        <taxon>Bacteroides</taxon>
    </lineage>
</organism>
<dbReference type="AlphaFoldDB" id="U2DNW3"/>